<accession>A0A1V6N295</accession>
<dbReference type="Pfam" id="PF04233">
    <property type="entry name" value="Phage_Mu_F"/>
    <property type="match status" value="1"/>
</dbReference>
<evidence type="ECO:0000313" key="2">
    <source>
        <dbReference type="EMBL" id="OQD58712.1"/>
    </source>
</evidence>
<dbReference type="RefSeq" id="WP_080460411.1">
    <property type="nucleotide sequence ID" value="NZ_JXMW01000010.1"/>
</dbReference>
<sequence length="419" mass="47725">MSNSNARRQANINAKKFDQLMKDIQRDVTRRSKNSKNLDIWLNKLGAYVNTNPFAPGGFKHTEIIGILENIMSNAKFKGLARGGTAELVKGVISENTMHYVTRMGDDMKNNLRKIAVDAYNQNMNPHQIAKKLQDEVQGLSKTRAKAIARTETMRANNLSNYVNAKLNMGAKSYKVISASDCCERCDRIYKNGKVWFDIDDLEYFPPLHPNCRCVVVFSTRTAAENNIGLNIEYENEIKSFQNNTSKLNHEVVTIFDNNGKKLLDMHKGSENRVSIPKNISDIGKSKGFGLSMHNHPSQVSIPSQGDIRNFIITKSQYGVVTGKNNYSITIIKNYSLANKRIDGILARYRIGMNNVKDEFVKNNSNIIKNIKKQYPNDPIKQNKELSHEFKNYAQKNHDKIVKQLNNELNRYDIDILLM</sequence>
<dbReference type="OrthoDB" id="200847at2157"/>
<gene>
    <name evidence="2" type="ORF">MBBAR_10c00530</name>
</gene>
<name>A0A1V6N295_METAZ</name>
<comment type="caution">
    <text evidence="2">The sequence shown here is derived from an EMBL/GenBank/DDBJ whole genome shotgun (WGS) entry which is preliminary data.</text>
</comment>
<feature type="domain" description="Phage head morphogenesis" evidence="1">
    <location>
        <begin position="123"/>
        <end position="216"/>
    </location>
</feature>
<proteinExistence type="predicted"/>
<evidence type="ECO:0000259" key="1">
    <source>
        <dbReference type="Pfam" id="PF04233"/>
    </source>
</evidence>
<dbReference type="InterPro" id="IPR006528">
    <property type="entry name" value="Phage_head_morphogenesis_dom"/>
</dbReference>
<keyword evidence="3" id="KW-1185">Reference proteome</keyword>
<dbReference type="NCBIfam" id="TIGR01641">
    <property type="entry name" value="phageSPP1_gp7"/>
    <property type="match status" value="1"/>
</dbReference>
<protein>
    <submittedName>
        <fullName evidence="2">Phage Mu protein F-like protein</fullName>
    </submittedName>
</protein>
<organism evidence="2 3">
    <name type="scientific">Methanobrevibacter arboriphilus JCM 13429 = DSM 1125</name>
    <dbReference type="NCBI Taxonomy" id="1300164"/>
    <lineage>
        <taxon>Archaea</taxon>
        <taxon>Methanobacteriati</taxon>
        <taxon>Methanobacteriota</taxon>
        <taxon>Methanomada group</taxon>
        <taxon>Methanobacteria</taxon>
        <taxon>Methanobacteriales</taxon>
        <taxon>Methanobacteriaceae</taxon>
        <taxon>Methanobrevibacter</taxon>
    </lineage>
</organism>
<evidence type="ECO:0000313" key="3">
    <source>
        <dbReference type="Proteomes" id="UP000191661"/>
    </source>
</evidence>
<dbReference type="EMBL" id="JXMW01000010">
    <property type="protein sequence ID" value="OQD58712.1"/>
    <property type="molecule type" value="Genomic_DNA"/>
</dbReference>
<dbReference type="Proteomes" id="UP000191661">
    <property type="component" value="Unassembled WGS sequence"/>
</dbReference>
<reference evidence="2 3" key="1">
    <citation type="submission" date="2014-12" db="EMBL/GenBank/DDBJ databases">
        <title>Genome sequence of Methanobrevibacter arboriphilicus DH1, DSM1125.</title>
        <authorList>
            <person name="Poehlein A."/>
            <person name="Thauer R.K."/>
            <person name="Seedorf H."/>
            <person name="Daniel R."/>
        </authorList>
    </citation>
    <scope>NUCLEOTIDE SEQUENCE [LARGE SCALE GENOMIC DNA]</scope>
    <source>
        <strain evidence="2 3">DH1</strain>
    </source>
</reference>
<dbReference type="AlphaFoldDB" id="A0A1V6N295"/>